<keyword evidence="2" id="KW-1015">Disulfide bond</keyword>
<keyword evidence="10" id="KW-1185">Reference proteome</keyword>
<proteinExistence type="inferred from homology"/>
<evidence type="ECO:0000256" key="4">
    <source>
        <dbReference type="ARBA" id="ARBA00035011"/>
    </source>
</evidence>
<comment type="caution">
    <text evidence="9">The sequence shown here is derived from an EMBL/GenBank/DDBJ whole genome shotgun (WGS) entry which is preliminary data.</text>
</comment>
<evidence type="ECO:0000256" key="6">
    <source>
        <dbReference type="SAM" id="MobiDB-lite"/>
    </source>
</evidence>
<dbReference type="InterPro" id="IPR003245">
    <property type="entry name" value="Phytocyanin_dom"/>
</dbReference>
<dbReference type="GO" id="GO:0012505">
    <property type="term" value="C:endomembrane system"/>
    <property type="evidence" value="ECO:0007669"/>
    <property type="project" value="UniProtKB-SubCell"/>
</dbReference>
<sequence>MAWLQGINIVVLAIISATVSLSGKPVGAQVRHVVGGDRGWDPSSDIASWSSGKTFRVGDEIWFTYSVAQGLVAELQSKEEYESCNITNPIKMYTDGLHTIPLEKEGIIYFASSDIENCKNGLKLHVDVLPRASESPPAPTTTTTTTVPKRVVADGPSSPSGSAHYGTSSLLMLIVLVLYVTMGCAY</sequence>
<evidence type="ECO:0000313" key="10">
    <source>
        <dbReference type="Proteomes" id="UP001293593"/>
    </source>
</evidence>
<dbReference type="Pfam" id="PF02298">
    <property type="entry name" value="Cu_bind_like"/>
    <property type="match status" value="1"/>
</dbReference>
<evidence type="ECO:0000256" key="2">
    <source>
        <dbReference type="ARBA" id="ARBA00023157"/>
    </source>
</evidence>
<dbReference type="Proteomes" id="UP001293593">
    <property type="component" value="Unassembled WGS sequence"/>
</dbReference>
<comment type="function">
    <text evidence="5">May act as a carbohydrate transporter.</text>
</comment>
<dbReference type="Gene3D" id="2.60.40.420">
    <property type="entry name" value="Cupredoxins - blue copper proteins"/>
    <property type="match status" value="1"/>
</dbReference>
<gene>
    <name evidence="9" type="ORF">QN277_019747</name>
</gene>
<dbReference type="GO" id="GO:0009055">
    <property type="term" value="F:electron transfer activity"/>
    <property type="evidence" value="ECO:0007669"/>
    <property type="project" value="InterPro"/>
</dbReference>
<dbReference type="FunFam" id="2.60.40.420:FF:000034">
    <property type="entry name" value="Cupredoxin superfamily protein"/>
    <property type="match status" value="1"/>
</dbReference>
<dbReference type="PROSITE" id="PS51485">
    <property type="entry name" value="PHYTOCYANIN"/>
    <property type="match status" value="1"/>
</dbReference>
<feature type="chain" id="PRO_5042080898" description="Phytocyanin domain-containing protein" evidence="7">
    <location>
        <begin position="24"/>
        <end position="186"/>
    </location>
</feature>
<keyword evidence="7" id="KW-0732">Signal</keyword>
<accession>A0AAE1MNM7</accession>
<keyword evidence="3" id="KW-0325">Glycoprotein</keyword>
<comment type="similarity">
    <text evidence="4">Belongs to the early nodulin-like (ENODL) family.</text>
</comment>
<dbReference type="PANTHER" id="PTHR33021">
    <property type="entry name" value="BLUE COPPER PROTEIN"/>
    <property type="match status" value="1"/>
</dbReference>
<dbReference type="AlphaFoldDB" id="A0AAE1MNM7"/>
<dbReference type="CDD" id="cd04216">
    <property type="entry name" value="Phytocyanin"/>
    <property type="match status" value="1"/>
</dbReference>
<feature type="signal peptide" evidence="7">
    <location>
        <begin position="1"/>
        <end position="23"/>
    </location>
</feature>
<dbReference type="EMBL" id="JAWXYG010000005">
    <property type="protein sequence ID" value="KAK4270985.1"/>
    <property type="molecule type" value="Genomic_DNA"/>
</dbReference>
<name>A0AAE1MNM7_9FABA</name>
<feature type="region of interest" description="Disordered" evidence="6">
    <location>
        <begin position="132"/>
        <end position="162"/>
    </location>
</feature>
<feature type="domain" description="Phytocyanin" evidence="8">
    <location>
        <begin position="30"/>
        <end position="130"/>
    </location>
</feature>
<protein>
    <recommendedName>
        <fullName evidence="8">Phytocyanin domain-containing protein</fullName>
    </recommendedName>
</protein>
<dbReference type="SUPFAM" id="SSF49503">
    <property type="entry name" value="Cupredoxins"/>
    <property type="match status" value="1"/>
</dbReference>
<evidence type="ECO:0000256" key="7">
    <source>
        <dbReference type="SAM" id="SignalP"/>
    </source>
</evidence>
<dbReference type="GO" id="GO:0005886">
    <property type="term" value="C:plasma membrane"/>
    <property type="evidence" value="ECO:0007669"/>
    <property type="project" value="TreeGrafter"/>
</dbReference>
<dbReference type="PANTHER" id="PTHR33021:SF31">
    <property type="entry name" value="OS02G0720100 PROTEIN"/>
    <property type="match status" value="1"/>
</dbReference>
<evidence type="ECO:0000313" key="9">
    <source>
        <dbReference type="EMBL" id="KAK4270985.1"/>
    </source>
</evidence>
<evidence type="ECO:0000259" key="8">
    <source>
        <dbReference type="PROSITE" id="PS51485"/>
    </source>
</evidence>
<dbReference type="InterPro" id="IPR039391">
    <property type="entry name" value="Phytocyanin-like"/>
</dbReference>
<evidence type="ECO:0000256" key="5">
    <source>
        <dbReference type="ARBA" id="ARBA00037626"/>
    </source>
</evidence>
<evidence type="ECO:0000256" key="3">
    <source>
        <dbReference type="ARBA" id="ARBA00023180"/>
    </source>
</evidence>
<organism evidence="9 10">
    <name type="scientific">Acacia crassicarpa</name>
    <name type="common">northern wattle</name>
    <dbReference type="NCBI Taxonomy" id="499986"/>
    <lineage>
        <taxon>Eukaryota</taxon>
        <taxon>Viridiplantae</taxon>
        <taxon>Streptophyta</taxon>
        <taxon>Embryophyta</taxon>
        <taxon>Tracheophyta</taxon>
        <taxon>Spermatophyta</taxon>
        <taxon>Magnoliopsida</taxon>
        <taxon>eudicotyledons</taxon>
        <taxon>Gunneridae</taxon>
        <taxon>Pentapetalae</taxon>
        <taxon>rosids</taxon>
        <taxon>fabids</taxon>
        <taxon>Fabales</taxon>
        <taxon>Fabaceae</taxon>
        <taxon>Caesalpinioideae</taxon>
        <taxon>mimosoid clade</taxon>
        <taxon>Acacieae</taxon>
        <taxon>Acacia</taxon>
    </lineage>
</organism>
<dbReference type="InterPro" id="IPR008972">
    <property type="entry name" value="Cupredoxin"/>
</dbReference>
<reference evidence="9" key="1">
    <citation type="submission" date="2023-10" db="EMBL/GenBank/DDBJ databases">
        <title>Chromosome-level genome of the transformable northern wattle, Acacia crassicarpa.</title>
        <authorList>
            <person name="Massaro I."/>
            <person name="Sinha N.R."/>
            <person name="Poethig S."/>
            <person name="Leichty A.R."/>
        </authorList>
    </citation>
    <scope>NUCLEOTIDE SEQUENCE</scope>
    <source>
        <strain evidence="9">Acra3RX</strain>
        <tissue evidence="9">Leaf</tissue>
    </source>
</reference>
<evidence type="ECO:0000256" key="1">
    <source>
        <dbReference type="ARBA" id="ARBA00004308"/>
    </source>
</evidence>
<comment type="subcellular location">
    <subcellularLocation>
        <location evidence="1">Endomembrane system</location>
    </subcellularLocation>
</comment>